<evidence type="ECO:0000313" key="2">
    <source>
        <dbReference type="EMBL" id="KAJ3751527.1"/>
    </source>
</evidence>
<organism evidence="2 3">
    <name type="scientific">Lentinula detonsa</name>
    <dbReference type="NCBI Taxonomy" id="2804962"/>
    <lineage>
        <taxon>Eukaryota</taxon>
        <taxon>Fungi</taxon>
        <taxon>Dikarya</taxon>
        <taxon>Basidiomycota</taxon>
        <taxon>Agaricomycotina</taxon>
        <taxon>Agaricomycetes</taxon>
        <taxon>Agaricomycetidae</taxon>
        <taxon>Agaricales</taxon>
        <taxon>Marasmiineae</taxon>
        <taxon>Omphalotaceae</taxon>
        <taxon>Lentinula</taxon>
    </lineage>
</organism>
<keyword evidence="3" id="KW-1185">Reference proteome</keyword>
<dbReference type="InterPro" id="IPR025340">
    <property type="entry name" value="DUF4246"/>
</dbReference>
<proteinExistence type="predicted"/>
<comment type="caution">
    <text evidence="2">The sequence shown here is derived from an EMBL/GenBank/DDBJ whole genome shotgun (WGS) entry which is preliminary data.</text>
</comment>
<dbReference type="Proteomes" id="UP001142393">
    <property type="component" value="Unassembled WGS sequence"/>
</dbReference>
<dbReference type="AlphaFoldDB" id="A0A9W8PCU6"/>
<gene>
    <name evidence="2" type="ORF">DFH05DRAFT_1471765</name>
</gene>
<protein>
    <recommendedName>
        <fullName evidence="1">DUF4246 domain-containing protein</fullName>
    </recommendedName>
</protein>
<dbReference type="PANTHER" id="PTHR33119:SF1">
    <property type="entry name" value="FE2OG DIOXYGENASE DOMAIN-CONTAINING PROTEIN"/>
    <property type="match status" value="1"/>
</dbReference>
<evidence type="ECO:0000313" key="3">
    <source>
        <dbReference type="Proteomes" id="UP001142393"/>
    </source>
</evidence>
<accession>A0A9W8PCU6</accession>
<dbReference type="InterPro" id="IPR049192">
    <property type="entry name" value="DUF4246_C"/>
</dbReference>
<name>A0A9W8PCU6_9AGAR</name>
<reference evidence="2 3" key="1">
    <citation type="journal article" date="2023" name="Proc. Natl. Acad. Sci. U.S.A.">
        <title>A global phylogenomic analysis of the shiitake genus Lentinula.</title>
        <authorList>
            <person name="Sierra-Patev S."/>
            <person name="Min B."/>
            <person name="Naranjo-Ortiz M."/>
            <person name="Looney B."/>
            <person name="Konkel Z."/>
            <person name="Slot J.C."/>
            <person name="Sakamoto Y."/>
            <person name="Steenwyk J.L."/>
            <person name="Rokas A."/>
            <person name="Carro J."/>
            <person name="Camarero S."/>
            <person name="Ferreira P."/>
            <person name="Molpeceres G."/>
            <person name="Ruiz-Duenas F.J."/>
            <person name="Serrano A."/>
            <person name="Henrissat B."/>
            <person name="Drula E."/>
            <person name="Hughes K.W."/>
            <person name="Mata J.L."/>
            <person name="Ishikawa N.K."/>
            <person name="Vargas-Isla R."/>
            <person name="Ushijima S."/>
            <person name="Smith C.A."/>
            <person name="Donoghue J."/>
            <person name="Ahrendt S."/>
            <person name="Andreopoulos W."/>
            <person name="He G."/>
            <person name="LaButti K."/>
            <person name="Lipzen A."/>
            <person name="Ng V."/>
            <person name="Riley R."/>
            <person name="Sandor L."/>
            <person name="Barry K."/>
            <person name="Martinez A.T."/>
            <person name="Xiao Y."/>
            <person name="Gibbons J.G."/>
            <person name="Terashima K."/>
            <person name="Grigoriev I.V."/>
            <person name="Hibbett D."/>
        </authorList>
    </citation>
    <scope>NUCLEOTIDE SEQUENCE [LARGE SCALE GENOMIC DNA]</scope>
    <source>
        <strain evidence="2 3">TFB7810</strain>
    </source>
</reference>
<evidence type="ECO:0000259" key="1">
    <source>
        <dbReference type="Pfam" id="PF14033"/>
    </source>
</evidence>
<sequence>MRGKIDRISFSAPTPTSDIMAGLISEENGSPIPNTQKLTDQDLIQFCLAVREKKDWEHKICDDKVALKWAIEAKLTPPTSTILQGEALAVVHELRRIPRIRKLDQDVIWDSGVDSSKFRKPIISIDSDFNNALKYARGSKYALFEPELKEKGLGVFVSDDLVPASVHQELVRELDALATREPRDYHPHSFGKVQDLIHPSLYPYIAGRTAVCSPETKLPPTDADGKFHTRISTLFAQEMASSFAWIPSIFRVSPDGTDVRIDSYINGLGTREEYPSLFRVIEKMFLLALPHFEKTMEKSEVYKPQPSPSVTRWLERHSFASQNEGALTRDMWSQFLAANTPKWDVQKRDRMEEEVFLQHKISQEAMAKETFYQLGDEHVASDHFKGAQLKVIVKAANYTLTPGREYEGSWHMEGMPHERIVASVIYYYETDASIEDRGLSFRKFRDTTGDFPSVEDSDYRHEDFSLTFVKDNRDNDDVNEDYENDENDEEYYYPSDWETEIDDEGNSRSVSTSELPCFINMGTVPTTKATKGTGRMLSFPNWLQHKVELVKNKSDSGNAVATRKILCFFLVDDSVQEERIIFQPGFSIRGLQNMNVLTTSEVPIQMRKTNEPTMRALIPKISAKLTGQELPVELVEIIWMYASAGTMTREEAEEHRLALMTDRKIKLMLRYGYEQTYSLCEH</sequence>
<feature type="domain" description="DUF4246" evidence="1">
    <location>
        <begin position="154"/>
        <end position="573"/>
    </location>
</feature>
<dbReference type="PANTHER" id="PTHR33119">
    <property type="entry name" value="IFI3P"/>
    <property type="match status" value="1"/>
</dbReference>
<dbReference type="Pfam" id="PF14033">
    <property type="entry name" value="DUF4246"/>
    <property type="match status" value="1"/>
</dbReference>
<dbReference type="EMBL" id="JANVFU010000001">
    <property type="protein sequence ID" value="KAJ3751527.1"/>
    <property type="molecule type" value="Genomic_DNA"/>
</dbReference>